<accession>A0ABX3YFG7</accession>
<reference evidence="2 3" key="1">
    <citation type="submission" date="2016-12" db="EMBL/GenBank/DDBJ databases">
        <title>Genome Mining:The Detection of Biosynthetic Gene Clusters to Aid in the Expression of Curamycin A produced by Streptomyces sp. strain CZA14.</title>
        <authorList>
            <person name="Durrell K.A."/>
            <person name="Kirby B.M."/>
            <person name="Khan W."/>
            <person name="Mthethwa T."/>
            <person name="Le Roes-Hill M."/>
        </authorList>
    </citation>
    <scope>NUCLEOTIDE SEQUENCE [LARGE SCALE GENOMIC DNA]</scope>
    <source>
        <strain evidence="2 3">CZA14</strain>
    </source>
</reference>
<feature type="compositionally biased region" description="Gly residues" evidence="1">
    <location>
        <begin position="1"/>
        <end position="10"/>
    </location>
</feature>
<keyword evidence="3" id="KW-1185">Reference proteome</keyword>
<dbReference type="GO" id="GO:0004601">
    <property type="term" value="F:peroxidase activity"/>
    <property type="evidence" value="ECO:0007669"/>
    <property type="project" value="UniProtKB-KW"/>
</dbReference>
<keyword evidence="2" id="KW-0575">Peroxidase</keyword>
<dbReference type="EMBL" id="MRYD01000128">
    <property type="protein sequence ID" value="OSZ58381.1"/>
    <property type="molecule type" value="Genomic_DNA"/>
</dbReference>
<evidence type="ECO:0000256" key="1">
    <source>
        <dbReference type="SAM" id="MobiDB-lite"/>
    </source>
</evidence>
<feature type="non-terminal residue" evidence="2">
    <location>
        <position position="38"/>
    </location>
</feature>
<comment type="caution">
    <text evidence="2">The sequence shown here is derived from an EMBL/GenBank/DDBJ whole genome shotgun (WGS) entry which is preliminary data.</text>
</comment>
<dbReference type="Proteomes" id="UP000194266">
    <property type="component" value="Unassembled WGS sequence"/>
</dbReference>
<proteinExistence type="predicted"/>
<feature type="region of interest" description="Disordered" evidence="1">
    <location>
        <begin position="1"/>
        <end position="38"/>
    </location>
</feature>
<gene>
    <name evidence="2" type="ORF">OQI_22035</name>
</gene>
<protein>
    <submittedName>
        <fullName evidence="2">Glutathione peroxidase</fullName>
    </submittedName>
</protein>
<evidence type="ECO:0000313" key="2">
    <source>
        <dbReference type="EMBL" id="OSZ58381.1"/>
    </source>
</evidence>
<evidence type="ECO:0000313" key="3">
    <source>
        <dbReference type="Proteomes" id="UP000194266"/>
    </source>
</evidence>
<sequence>MRLQGGGGSRRGASATDDNAADARARPRDAGVIQTTGP</sequence>
<name>A0ABX3YFG7_9ACTN</name>
<keyword evidence="2" id="KW-0560">Oxidoreductase</keyword>
<organism evidence="2 3">
    <name type="scientific">Streptomyces pharetrae CZA14</name>
    <dbReference type="NCBI Taxonomy" id="1144883"/>
    <lineage>
        <taxon>Bacteria</taxon>
        <taxon>Bacillati</taxon>
        <taxon>Actinomycetota</taxon>
        <taxon>Actinomycetes</taxon>
        <taxon>Kitasatosporales</taxon>
        <taxon>Streptomycetaceae</taxon>
        <taxon>Streptomyces</taxon>
    </lineage>
</organism>